<dbReference type="Proteomes" id="UP000789920">
    <property type="component" value="Unassembled WGS sequence"/>
</dbReference>
<name>A0ACA9Q0K8_9GLOM</name>
<gene>
    <name evidence="1" type="ORF">RPERSI_LOCUS11645</name>
</gene>
<reference evidence="1" key="1">
    <citation type="submission" date="2021-06" db="EMBL/GenBank/DDBJ databases">
        <authorList>
            <person name="Kallberg Y."/>
            <person name="Tangrot J."/>
            <person name="Rosling A."/>
        </authorList>
    </citation>
    <scope>NUCLEOTIDE SEQUENCE</scope>
    <source>
        <strain evidence="1">MA461A</strain>
    </source>
</reference>
<protein>
    <submittedName>
        <fullName evidence="1">3009_t:CDS:1</fullName>
    </submittedName>
</protein>
<accession>A0ACA9Q0K8</accession>
<evidence type="ECO:0000313" key="2">
    <source>
        <dbReference type="Proteomes" id="UP000789920"/>
    </source>
</evidence>
<feature type="non-terminal residue" evidence="1">
    <location>
        <position position="1"/>
    </location>
</feature>
<evidence type="ECO:0000313" key="1">
    <source>
        <dbReference type="EMBL" id="CAG8725320.1"/>
    </source>
</evidence>
<dbReference type="EMBL" id="CAJVQC010024147">
    <property type="protein sequence ID" value="CAG8725320.1"/>
    <property type="molecule type" value="Genomic_DNA"/>
</dbReference>
<organism evidence="1 2">
    <name type="scientific">Racocetra persica</name>
    <dbReference type="NCBI Taxonomy" id="160502"/>
    <lineage>
        <taxon>Eukaryota</taxon>
        <taxon>Fungi</taxon>
        <taxon>Fungi incertae sedis</taxon>
        <taxon>Mucoromycota</taxon>
        <taxon>Glomeromycotina</taxon>
        <taxon>Glomeromycetes</taxon>
        <taxon>Diversisporales</taxon>
        <taxon>Gigasporaceae</taxon>
        <taxon>Racocetra</taxon>
    </lineage>
</organism>
<sequence>NPEEDQLNSEGDQQNNEPQSQEEPQDLEALEDSQEMQCNNEFHTKLIQDLLTQKYTGT</sequence>
<comment type="caution">
    <text evidence="1">The sequence shown here is derived from an EMBL/GenBank/DDBJ whole genome shotgun (WGS) entry which is preliminary data.</text>
</comment>
<proteinExistence type="predicted"/>
<keyword evidence="2" id="KW-1185">Reference proteome</keyword>